<evidence type="ECO:0000259" key="4">
    <source>
        <dbReference type="Pfam" id="PF08386"/>
    </source>
</evidence>
<dbReference type="Gene3D" id="3.40.50.1820">
    <property type="entry name" value="alpha/beta hydrolase"/>
    <property type="match status" value="1"/>
</dbReference>
<protein>
    <submittedName>
        <fullName evidence="5">Alpha/beta hydrolase</fullName>
    </submittedName>
</protein>
<dbReference type="InterPro" id="IPR013595">
    <property type="entry name" value="Pept_S33_TAP-like_C"/>
</dbReference>
<reference evidence="5 6" key="1">
    <citation type="submission" date="2024-06" db="EMBL/GenBank/DDBJ databases">
        <title>The Natural Products Discovery Center: Release of the First 8490 Sequenced Strains for Exploring Actinobacteria Biosynthetic Diversity.</title>
        <authorList>
            <person name="Kalkreuter E."/>
            <person name="Kautsar S.A."/>
            <person name="Yang D."/>
            <person name="Bader C.D."/>
            <person name="Teijaro C.N."/>
            <person name="Fluegel L."/>
            <person name="Davis C.M."/>
            <person name="Simpson J.R."/>
            <person name="Lauterbach L."/>
            <person name="Steele A.D."/>
            <person name="Gui C."/>
            <person name="Meng S."/>
            <person name="Li G."/>
            <person name="Viehrig K."/>
            <person name="Ye F."/>
            <person name="Su P."/>
            <person name="Kiefer A.F."/>
            <person name="Nichols A."/>
            <person name="Cepeda A.J."/>
            <person name="Yan W."/>
            <person name="Fan B."/>
            <person name="Jiang Y."/>
            <person name="Adhikari A."/>
            <person name="Zheng C.-J."/>
            <person name="Schuster L."/>
            <person name="Cowan T.M."/>
            <person name="Smanski M.J."/>
            <person name="Chevrette M.G."/>
            <person name="De Carvalho L.P.S."/>
            <person name="Shen B."/>
        </authorList>
    </citation>
    <scope>NUCLEOTIDE SEQUENCE [LARGE SCALE GENOMIC DNA]</scope>
    <source>
        <strain evidence="5 6">NPDC050100</strain>
    </source>
</reference>
<evidence type="ECO:0000256" key="1">
    <source>
        <dbReference type="ARBA" id="ARBA00010088"/>
    </source>
</evidence>
<gene>
    <name evidence="5" type="ORF">AB0I59_11500</name>
</gene>
<evidence type="ECO:0000313" key="5">
    <source>
        <dbReference type="EMBL" id="MEV0969251.1"/>
    </source>
</evidence>
<dbReference type="RefSeq" id="WP_061259676.1">
    <property type="nucleotide sequence ID" value="NZ_JBFALK010000005.1"/>
</dbReference>
<dbReference type="PANTHER" id="PTHR43248">
    <property type="entry name" value="2-SUCCINYL-6-HYDROXY-2,4-CYCLOHEXADIENE-1-CARBOXYLATE SYNTHASE"/>
    <property type="match status" value="1"/>
</dbReference>
<feature type="domain" description="Peptidase S33 tripeptidyl aminopeptidase-like C-terminal" evidence="4">
    <location>
        <begin position="402"/>
        <end position="497"/>
    </location>
</feature>
<dbReference type="InterPro" id="IPR029058">
    <property type="entry name" value="AB_hydrolase_fold"/>
</dbReference>
<proteinExistence type="inferred from homology"/>
<evidence type="ECO:0000256" key="2">
    <source>
        <dbReference type="ARBA" id="ARBA00022729"/>
    </source>
</evidence>
<evidence type="ECO:0000313" key="6">
    <source>
        <dbReference type="Proteomes" id="UP001551675"/>
    </source>
</evidence>
<dbReference type="Proteomes" id="UP001551675">
    <property type="component" value="Unassembled WGS sequence"/>
</dbReference>
<organism evidence="5 6">
    <name type="scientific">Microtetraspora glauca</name>
    <dbReference type="NCBI Taxonomy" id="1996"/>
    <lineage>
        <taxon>Bacteria</taxon>
        <taxon>Bacillati</taxon>
        <taxon>Actinomycetota</taxon>
        <taxon>Actinomycetes</taxon>
        <taxon>Streptosporangiales</taxon>
        <taxon>Streptosporangiaceae</taxon>
        <taxon>Microtetraspora</taxon>
    </lineage>
</organism>
<dbReference type="EMBL" id="JBFALK010000005">
    <property type="protein sequence ID" value="MEV0969251.1"/>
    <property type="molecule type" value="Genomic_DNA"/>
</dbReference>
<evidence type="ECO:0000256" key="3">
    <source>
        <dbReference type="ARBA" id="ARBA00022801"/>
    </source>
</evidence>
<dbReference type="GO" id="GO:0016787">
    <property type="term" value="F:hydrolase activity"/>
    <property type="evidence" value="ECO:0007669"/>
    <property type="project" value="UniProtKB-KW"/>
</dbReference>
<dbReference type="InterPro" id="IPR051601">
    <property type="entry name" value="Serine_prot/Carboxylest_S33"/>
</dbReference>
<dbReference type="PANTHER" id="PTHR43248:SF29">
    <property type="entry name" value="TRIPEPTIDYL AMINOPEPTIDASE"/>
    <property type="match status" value="1"/>
</dbReference>
<comment type="caution">
    <text evidence="5">The sequence shown here is derived from an EMBL/GenBank/DDBJ whole genome shotgun (WGS) entry which is preliminary data.</text>
</comment>
<dbReference type="Pfam" id="PF08386">
    <property type="entry name" value="Abhydrolase_4"/>
    <property type="match status" value="1"/>
</dbReference>
<name>A0ABV3GCG2_MICGL</name>
<comment type="similarity">
    <text evidence="1">Belongs to the peptidase S33 family.</text>
</comment>
<keyword evidence="6" id="KW-1185">Reference proteome</keyword>
<accession>A0ABV3GCG2</accession>
<keyword evidence="3 5" id="KW-0378">Hydrolase</keyword>
<dbReference type="SUPFAM" id="SSF53474">
    <property type="entry name" value="alpha/beta-Hydrolases"/>
    <property type="match status" value="1"/>
</dbReference>
<dbReference type="PROSITE" id="PS51257">
    <property type="entry name" value="PROKAR_LIPOPROTEIN"/>
    <property type="match status" value="1"/>
</dbReference>
<keyword evidence="2" id="KW-0732">Signal</keyword>
<sequence length="498" mass="52247">MSPKFWHIAISGIVALAATGCGSDRTQITPSRVDGVSSIDPSPQSLNWGPCEGVPASAGFQCATLKVPLDYAKPGGETLGIALVRRPATDKQNRVGSLVFNFGGPGGSGVSTLLDAAGAFSTLNRRYDLVSFDPRGVDRSSGIRCLDSAELERYLAREPSGDTVEETHLLKGFAKACEQNAGPILPYVGTLNAARDLETMRAALGDPKLNYLGFSYGTHLGALYATLHPKETGRMVLDSALDPSVGMLDTARTQIRGFQKAYGNYLTACVGQASGCPLGKTTTAANAAVLKLIDRLEAHPGKAGGREVTSTVARTAIAQALYSQMAWPLLTEALHQGMKGDLSGLLALADQYGGRQPDGSYSTLQMSLPAILCADTTARPSIAEAEKAARDLKKESPIFAITAASSGICSVWPVPGEDSNRHIDASGANPIVVVGVTHDPATPYQWAPRLTEQLRSAVLLTLKGEGHGAYGQNNPCIDKAVNSYLLDGKVPPKGLVCG</sequence>